<reference evidence="4" key="1">
    <citation type="submission" date="2020-11" db="EMBL/GenBank/DDBJ databases">
        <authorList>
            <person name="Kim M.K."/>
        </authorList>
    </citation>
    <scope>NUCLEOTIDE SEQUENCE</scope>
    <source>
        <strain evidence="4">BT350</strain>
    </source>
</reference>
<accession>A0A931FRH6</accession>
<evidence type="ECO:0000256" key="1">
    <source>
        <dbReference type="ARBA" id="ARBA00008571"/>
    </source>
</evidence>
<dbReference type="Pfam" id="PF03937">
    <property type="entry name" value="Sdh5"/>
    <property type="match status" value="1"/>
</dbReference>
<dbReference type="InterPro" id="IPR036714">
    <property type="entry name" value="SDH_sf"/>
</dbReference>
<dbReference type="InterPro" id="IPR005631">
    <property type="entry name" value="SDH"/>
</dbReference>
<dbReference type="AlphaFoldDB" id="A0A931FRH6"/>
<dbReference type="GO" id="GO:0006099">
    <property type="term" value="P:tricarboxylic acid cycle"/>
    <property type="evidence" value="ECO:0007669"/>
    <property type="project" value="TreeGrafter"/>
</dbReference>
<sequence length="98" mass="11453">MSGTTRTSAELDVRRRQILFRAWHRGMREMDLIMGRFADAEISNLSEEDLAEFERLIEVLDRDLLGWITGEAQTPENYDTPLFHRLKAFHSHTSPIHV</sequence>
<keyword evidence="5" id="KW-1185">Reference proteome</keyword>
<name>A0A931FRH6_9HYPH</name>
<comment type="caution">
    <text evidence="4">The sequence shown here is derived from an EMBL/GenBank/DDBJ whole genome shotgun (WGS) entry which is preliminary data.</text>
</comment>
<dbReference type="PANTHER" id="PTHR12469:SF2">
    <property type="entry name" value="SUCCINATE DEHYDROGENASE ASSEMBLY FACTOR 2, MITOCHONDRIAL"/>
    <property type="match status" value="1"/>
</dbReference>
<evidence type="ECO:0000256" key="2">
    <source>
        <dbReference type="ARBA" id="ARBA00019418"/>
    </source>
</evidence>
<protein>
    <recommendedName>
        <fullName evidence="2">FAD assembly factor SdhE</fullName>
    </recommendedName>
</protein>
<dbReference type="PANTHER" id="PTHR12469">
    <property type="entry name" value="PROTEIN EMI5 HOMOLOG, MITOCHONDRIAL"/>
    <property type="match status" value="1"/>
</dbReference>
<dbReference type="EMBL" id="JADQDO010000007">
    <property type="protein sequence ID" value="MBF9234563.1"/>
    <property type="molecule type" value="Genomic_DNA"/>
</dbReference>
<evidence type="ECO:0000313" key="4">
    <source>
        <dbReference type="EMBL" id="MBF9234563.1"/>
    </source>
</evidence>
<evidence type="ECO:0000313" key="5">
    <source>
        <dbReference type="Proteomes" id="UP000599312"/>
    </source>
</evidence>
<dbReference type="Gene3D" id="1.10.150.250">
    <property type="entry name" value="Flavinator of succinate dehydrogenase"/>
    <property type="match status" value="1"/>
</dbReference>
<evidence type="ECO:0000256" key="3">
    <source>
        <dbReference type="ARBA" id="ARBA00023186"/>
    </source>
</evidence>
<gene>
    <name evidence="4" type="ORF">I2H38_14385</name>
</gene>
<dbReference type="Proteomes" id="UP000599312">
    <property type="component" value="Unassembled WGS sequence"/>
</dbReference>
<dbReference type="SUPFAM" id="SSF109910">
    <property type="entry name" value="YgfY-like"/>
    <property type="match status" value="1"/>
</dbReference>
<proteinExistence type="inferred from homology"/>
<dbReference type="RefSeq" id="WP_196272555.1">
    <property type="nucleotide sequence ID" value="NZ_JADQDO010000007.1"/>
</dbReference>
<comment type="similarity">
    <text evidence="1">Belongs to the SdhE FAD assembly factor family.</text>
</comment>
<keyword evidence="3" id="KW-0143">Chaperone</keyword>
<organism evidence="4 5">
    <name type="scientific">Microvirga alba</name>
    <dbReference type="NCBI Taxonomy" id="2791025"/>
    <lineage>
        <taxon>Bacteria</taxon>
        <taxon>Pseudomonadati</taxon>
        <taxon>Pseudomonadota</taxon>
        <taxon>Alphaproteobacteria</taxon>
        <taxon>Hyphomicrobiales</taxon>
        <taxon>Methylobacteriaceae</taxon>
        <taxon>Microvirga</taxon>
    </lineage>
</organism>